<proteinExistence type="predicted"/>
<sequence length="505" mass="60082">MILNDMKEPYCYVIKLESSIHQLIDQHKTVQNCEYNEKQFEKAKIDKMNLSYSSNRSLMSTTITLDNTLYITDNCQVNFKHIKQSCKYFNETNNILLYIDNEMKKVNCRYDAWQLNLKIDAFKQELYKSRLGEIPLNMFNERYQKLVSLCNQLRNDDVIVQYDTKCLNKMEKLLKLLSYILDTELLSFSSEYWNHCSKLLNISININWKNCTINDLMNNPKSNLLKQEYQLKEINNIFQYLLSIYQIKTTIENQFKSLNIQFISMKSHSELIKSIHLSFRNEYIDQMNQDLSGRYSSRSNRCTTEIPYPWIFLNIDNLIENLCELSNKLQSLLDSELLNRIKQNETTNEYLLENDYYLMKKLNQTKNTLCNMKSTTTTTTTTTTTNNNNNNNNNNSKSLWLYLYRSYSLKRNDGEYSSNQFIILTDNYVHLENDILPNNDRVISVQSIEYEDNELIQINCINLQCFIEIVHSKWDLWLILKNDLYEHVSMFEKSIDEMCEVSNHL</sequence>
<evidence type="ECO:0000313" key="1">
    <source>
        <dbReference type="EMBL" id="VDP65093.1"/>
    </source>
</evidence>
<reference evidence="1 2" key="1">
    <citation type="submission" date="2018-11" db="EMBL/GenBank/DDBJ databases">
        <authorList>
            <consortium name="Pathogen Informatics"/>
        </authorList>
    </citation>
    <scope>NUCLEOTIDE SEQUENCE [LARGE SCALE GENOMIC DNA]</scope>
    <source>
        <strain>Denwood</strain>
        <strain evidence="2">Zambia</strain>
    </source>
</reference>
<accession>A0A183PII0</accession>
<organism evidence="1 2">
    <name type="scientific">Schistosoma mattheei</name>
    <dbReference type="NCBI Taxonomy" id="31246"/>
    <lineage>
        <taxon>Eukaryota</taxon>
        <taxon>Metazoa</taxon>
        <taxon>Spiralia</taxon>
        <taxon>Lophotrochozoa</taxon>
        <taxon>Platyhelminthes</taxon>
        <taxon>Trematoda</taxon>
        <taxon>Digenea</taxon>
        <taxon>Strigeidida</taxon>
        <taxon>Schistosomatoidea</taxon>
        <taxon>Schistosomatidae</taxon>
        <taxon>Schistosoma</taxon>
    </lineage>
</organism>
<gene>
    <name evidence="1" type="ORF">SMTD_LOCUS14166</name>
</gene>
<dbReference type="STRING" id="31246.A0A183PII0"/>
<dbReference type="AlphaFoldDB" id="A0A183PII0"/>
<dbReference type="EMBL" id="UZAL01034337">
    <property type="protein sequence ID" value="VDP65093.1"/>
    <property type="molecule type" value="Genomic_DNA"/>
</dbReference>
<protein>
    <submittedName>
        <fullName evidence="1">Uncharacterized protein</fullName>
    </submittedName>
</protein>
<keyword evidence="2" id="KW-1185">Reference proteome</keyword>
<evidence type="ECO:0000313" key="2">
    <source>
        <dbReference type="Proteomes" id="UP000269396"/>
    </source>
</evidence>
<name>A0A183PII0_9TREM</name>
<dbReference type="Proteomes" id="UP000269396">
    <property type="component" value="Unassembled WGS sequence"/>
</dbReference>